<name>A0AAV9L7P0_9SOLN</name>
<accession>A0AAV9L7P0</accession>
<evidence type="ECO:0000313" key="3">
    <source>
        <dbReference type="Proteomes" id="UP001311915"/>
    </source>
</evidence>
<evidence type="ECO:0000313" key="2">
    <source>
        <dbReference type="EMBL" id="KAK4721288.1"/>
    </source>
</evidence>
<comment type="caution">
    <text evidence="2">The sequence shown here is derived from an EMBL/GenBank/DDBJ whole genome shotgun (WGS) entry which is preliminary data.</text>
</comment>
<organism evidence="2 3">
    <name type="scientific">Solanum pinnatisectum</name>
    <name type="common">tansyleaf nightshade</name>
    <dbReference type="NCBI Taxonomy" id="50273"/>
    <lineage>
        <taxon>Eukaryota</taxon>
        <taxon>Viridiplantae</taxon>
        <taxon>Streptophyta</taxon>
        <taxon>Embryophyta</taxon>
        <taxon>Tracheophyta</taxon>
        <taxon>Spermatophyta</taxon>
        <taxon>Magnoliopsida</taxon>
        <taxon>eudicotyledons</taxon>
        <taxon>Gunneridae</taxon>
        <taxon>Pentapetalae</taxon>
        <taxon>asterids</taxon>
        <taxon>lamiids</taxon>
        <taxon>Solanales</taxon>
        <taxon>Solanaceae</taxon>
        <taxon>Solanoideae</taxon>
        <taxon>Solaneae</taxon>
        <taxon>Solanum</taxon>
    </lineage>
</organism>
<sequence>MDAKKQYYRIDGMSVAIQVWLYECYCAVDPNIAEKKTNRIPDWLIGGPYYELLMEGMFSDNNNPLKYKNIHPSLKEIAFYHLTKNNVIPENAFEKDKDKDEDEDDDFTSKPQTHKTNNKDKEKLKVNVPWSTPIKK</sequence>
<dbReference type="PANTHER" id="PTHR48302">
    <property type="entry name" value="ULP1 PROTEASE FAMILY, C-TERMINAL CATALYTIC DOMAIN CONTAINING PROTEIN"/>
    <property type="match status" value="1"/>
</dbReference>
<proteinExistence type="predicted"/>
<dbReference type="EMBL" id="JAWPEI010000007">
    <property type="protein sequence ID" value="KAK4721288.1"/>
    <property type="molecule type" value="Genomic_DNA"/>
</dbReference>
<protein>
    <submittedName>
        <fullName evidence="2">Uncharacterized protein</fullName>
    </submittedName>
</protein>
<evidence type="ECO:0000256" key="1">
    <source>
        <dbReference type="SAM" id="MobiDB-lite"/>
    </source>
</evidence>
<dbReference type="Proteomes" id="UP001311915">
    <property type="component" value="Unassembled WGS sequence"/>
</dbReference>
<reference evidence="2 3" key="1">
    <citation type="submission" date="2023-10" db="EMBL/GenBank/DDBJ databases">
        <title>Genome-Wide Identification Analysis in wild type Solanum Pinnatisectum Reveals Some Genes Defensing Phytophthora Infestans.</title>
        <authorList>
            <person name="Sun C."/>
        </authorList>
    </citation>
    <scope>NUCLEOTIDE SEQUENCE [LARGE SCALE GENOMIC DNA]</scope>
    <source>
        <strain evidence="2">LQN</strain>
        <tissue evidence="2">Leaf</tissue>
    </source>
</reference>
<dbReference type="AlphaFoldDB" id="A0AAV9L7P0"/>
<feature type="region of interest" description="Disordered" evidence="1">
    <location>
        <begin position="91"/>
        <end position="136"/>
    </location>
</feature>
<gene>
    <name evidence="2" type="ORF">R3W88_011521</name>
</gene>
<dbReference type="PANTHER" id="PTHR48302:SF3">
    <property type="entry name" value="DUF1985 DOMAIN-CONTAINING PROTEIN"/>
    <property type="match status" value="1"/>
</dbReference>
<keyword evidence="3" id="KW-1185">Reference proteome</keyword>